<evidence type="ECO:0000256" key="1">
    <source>
        <dbReference type="SAM" id="MobiDB-lite"/>
    </source>
</evidence>
<protein>
    <submittedName>
        <fullName evidence="2">Uncharacterized protein</fullName>
    </submittedName>
</protein>
<proteinExistence type="predicted"/>
<keyword evidence="3" id="KW-1185">Reference proteome</keyword>
<comment type="caution">
    <text evidence="2">The sequence shown here is derived from an EMBL/GenBank/DDBJ whole genome shotgun (WGS) entry which is preliminary data.</text>
</comment>
<evidence type="ECO:0000313" key="3">
    <source>
        <dbReference type="Proteomes" id="UP000499080"/>
    </source>
</evidence>
<dbReference type="Proteomes" id="UP000499080">
    <property type="component" value="Unassembled WGS sequence"/>
</dbReference>
<dbReference type="AlphaFoldDB" id="A0A4Y2GJQ7"/>
<sequence length="76" mass="8454">MNLETRHISLSVDNTPDDIVPACVLRHPGKSDPRGRSPSSPLTRNPVAKAGHHTPRQHSQVDVAEWPRSCCTLCRY</sequence>
<dbReference type="EMBL" id="BGPR01001393">
    <property type="protein sequence ID" value="GBM52778.1"/>
    <property type="molecule type" value="Genomic_DNA"/>
</dbReference>
<gene>
    <name evidence="2" type="ORF">AVEN_34192_1</name>
</gene>
<reference evidence="2 3" key="1">
    <citation type="journal article" date="2019" name="Sci. Rep.">
        <title>Orb-weaving spider Araneus ventricosus genome elucidates the spidroin gene catalogue.</title>
        <authorList>
            <person name="Kono N."/>
            <person name="Nakamura H."/>
            <person name="Ohtoshi R."/>
            <person name="Moran D.A.P."/>
            <person name="Shinohara A."/>
            <person name="Yoshida Y."/>
            <person name="Fujiwara M."/>
            <person name="Mori M."/>
            <person name="Tomita M."/>
            <person name="Arakawa K."/>
        </authorList>
    </citation>
    <scope>NUCLEOTIDE SEQUENCE [LARGE SCALE GENOMIC DNA]</scope>
</reference>
<name>A0A4Y2GJQ7_ARAVE</name>
<accession>A0A4Y2GJQ7</accession>
<feature type="region of interest" description="Disordered" evidence="1">
    <location>
        <begin position="21"/>
        <end position="63"/>
    </location>
</feature>
<organism evidence="2 3">
    <name type="scientific">Araneus ventricosus</name>
    <name type="common">Orbweaver spider</name>
    <name type="synonym">Epeira ventricosa</name>
    <dbReference type="NCBI Taxonomy" id="182803"/>
    <lineage>
        <taxon>Eukaryota</taxon>
        <taxon>Metazoa</taxon>
        <taxon>Ecdysozoa</taxon>
        <taxon>Arthropoda</taxon>
        <taxon>Chelicerata</taxon>
        <taxon>Arachnida</taxon>
        <taxon>Araneae</taxon>
        <taxon>Araneomorphae</taxon>
        <taxon>Entelegynae</taxon>
        <taxon>Araneoidea</taxon>
        <taxon>Araneidae</taxon>
        <taxon>Araneus</taxon>
    </lineage>
</organism>
<evidence type="ECO:0000313" key="2">
    <source>
        <dbReference type="EMBL" id="GBM52778.1"/>
    </source>
</evidence>